<name>A0ACC1KSN2_9FUNG</name>
<protein>
    <submittedName>
        <fullName evidence="1">Uncharacterized protein</fullName>
    </submittedName>
</protein>
<feature type="non-terminal residue" evidence="1">
    <location>
        <position position="1"/>
    </location>
</feature>
<reference evidence="1" key="1">
    <citation type="submission" date="2022-07" db="EMBL/GenBank/DDBJ databases">
        <title>Phylogenomic reconstructions and comparative analyses of Kickxellomycotina fungi.</title>
        <authorList>
            <person name="Reynolds N.K."/>
            <person name="Stajich J.E."/>
            <person name="Barry K."/>
            <person name="Grigoriev I.V."/>
            <person name="Crous P."/>
            <person name="Smith M.E."/>
        </authorList>
    </citation>
    <scope>NUCLEOTIDE SEQUENCE</scope>
    <source>
        <strain evidence="1">CBS 102833</strain>
    </source>
</reference>
<evidence type="ECO:0000313" key="2">
    <source>
        <dbReference type="Proteomes" id="UP001140096"/>
    </source>
</evidence>
<accession>A0ACC1KSN2</accession>
<proteinExistence type="predicted"/>
<dbReference type="Proteomes" id="UP001140096">
    <property type="component" value="Unassembled WGS sequence"/>
</dbReference>
<comment type="caution">
    <text evidence="1">The sequence shown here is derived from an EMBL/GenBank/DDBJ whole genome shotgun (WGS) entry which is preliminary data.</text>
</comment>
<sequence>HVMGKGESYYAWNDEKRIHIVTRGDPVSSESGDPIRVEDNEDVLDELTKMAMRR</sequence>
<organism evidence="1 2">
    <name type="scientific">Coemansia furcata</name>
    <dbReference type="NCBI Taxonomy" id="417177"/>
    <lineage>
        <taxon>Eukaryota</taxon>
        <taxon>Fungi</taxon>
        <taxon>Fungi incertae sedis</taxon>
        <taxon>Zoopagomycota</taxon>
        <taxon>Kickxellomycotina</taxon>
        <taxon>Kickxellomycetes</taxon>
        <taxon>Kickxellales</taxon>
        <taxon>Kickxellaceae</taxon>
        <taxon>Coemansia</taxon>
    </lineage>
</organism>
<keyword evidence="2" id="KW-1185">Reference proteome</keyword>
<feature type="non-terminal residue" evidence="1">
    <location>
        <position position="54"/>
    </location>
</feature>
<gene>
    <name evidence="1" type="ORF">H4S07_006874</name>
</gene>
<dbReference type="EMBL" id="JANBUP010004445">
    <property type="protein sequence ID" value="KAJ2794025.1"/>
    <property type="molecule type" value="Genomic_DNA"/>
</dbReference>
<evidence type="ECO:0000313" key="1">
    <source>
        <dbReference type="EMBL" id="KAJ2794025.1"/>
    </source>
</evidence>